<organism evidence="2 3">
    <name type="scientific">Klebsiella phage vB_KvM-Eowyn</name>
    <dbReference type="NCBI Taxonomy" id="2762819"/>
    <lineage>
        <taxon>Viruses</taxon>
        <taxon>Duplodnaviria</taxon>
        <taxon>Heunggongvirae</taxon>
        <taxon>Uroviricota</taxon>
        <taxon>Caudoviricetes</taxon>
        <taxon>Chimalliviridae</taxon>
        <taxon>Eowynvirus</taxon>
        <taxon>Eowynvirus eowyn</taxon>
    </lineage>
</organism>
<dbReference type="Proteomes" id="UP000596247">
    <property type="component" value="Chromosome"/>
</dbReference>
<accession>A0A7R8MJR8</accession>
<evidence type="ECO:0000313" key="2">
    <source>
        <dbReference type="EMBL" id="CAD5236302.1"/>
    </source>
</evidence>
<reference evidence="2 3" key="1">
    <citation type="submission" date="2020-09" db="EMBL/GenBank/DDBJ databases">
        <authorList>
            <person name="Jameson E."/>
        </authorList>
    </citation>
    <scope>NUCLEOTIDE SEQUENCE [LARGE SCALE GENOMIC DNA]</scope>
</reference>
<protein>
    <recommendedName>
        <fullName evidence="1">WDGH domain-containing protein</fullName>
    </recommendedName>
</protein>
<proteinExistence type="predicted"/>
<dbReference type="EMBL" id="LR881104">
    <property type="protein sequence ID" value="CAD5236302.1"/>
    <property type="molecule type" value="Genomic_DNA"/>
</dbReference>
<feature type="domain" description="WDGH" evidence="1">
    <location>
        <begin position="23"/>
        <end position="120"/>
    </location>
</feature>
<evidence type="ECO:0000313" key="3">
    <source>
        <dbReference type="Proteomes" id="UP000596247"/>
    </source>
</evidence>
<gene>
    <name evidence="2" type="ORF">LLCLJKAH_00313</name>
</gene>
<sequence>MSEENKIVLKGCSLRLPYGIKTGEVSDGYHTFDELYAHRIRLFSTLMHAYPHLSWWSRKQSDGQEFKGWVLAGIKTPAGEVTYHLPDSEVMYLPEGTELEVGKEWDGHVGDDVLKRLLSLRME</sequence>
<dbReference type="InterPro" id="IPR057362">
    <property type="entry name" value="WDGH"/>
</dbReference>
<evidence type="ECO:0000259" key="1">
    <source>
        <dbReference type="Pfam" id="PF25311"/>
    </source>
</evidence>
<name>A0A7R8MJR8_9CAUD</name>
<dbReference type="Pfam" id="PF25311">
    <property type="entry name" value="WDGH"/>
    <property type="match status" value="1"/>
</dbReference>
<keyword evidence="3" id="KW-1185">Reference proteome</keyword>